<keyword evidence="6 9" id="KW-0472">Membrane</keyword>
<dbReference type="PANTHER" id="PTHR45711:SF6">
    <property type="entry name" value="CHLORIDE CHANNEL PROTEIN"/>
    <property type="match status" value="1"/>
</dbReference>
<dbReference type="GO" id="GO:0005769">
    <property type="term" value="C:early endosome"/>
    <property type="evidence" value="ECO:0007669"/>
    <property type="project" value="TreeGrafter"/>
</dbReference>
<dbReference type="SUPFAM" id="SSF54631">
    <property type="entry name" value="CBS-domain pair"/>
    <property type="match status" value="1"/>
</dbReference>
<dbReference type="OrthoDB" id="44789at2759"/>
<feature type="transmembrane region" description="Helical" evidence="9">
    <location>
        <begin position="620"/>
        <end position="639"/>
    </location>
</feature>
<feature type="region of interest" description="Disordered" evidence="10">
    <location>
        <begin position="175"/>
        <end position="194"/>
    </location>
</feature>
<dbReference type="EnsemblMetazoa" id="SSS_7264s_mrna">
    <property type="protein sequence ID" value="KAF7494873.1"/>
    <property type="gene ID" value="SSS_7264"/>
</dbReference>
<feature type="transmembrane region" description="Helical" evidence="9">
    <location>
        <begin position="541"/>
        <end position="558"/>
    </location>
</feature>
<feature type="transmembrane region" description="Helical" evidence="9">
    <location>
        <begin position="505"/>
        <end position="529"/>
    </location>
</feature>
<proteinExistence type="inferred from homology"/>
<evidence type="ECO:0000256" key="5">
    <source>
        <dbReference type="ARBA" id="ARBA00023065"/>
    </source>
</evidence>
<dbReference type="CDD" id="cd04591">
    <property type="entry name" value="CBS_pair_voltage-gated_CLC_euk_bac"/>
    <property type="match status" value="1"/>
</dbReference>
<dbReference type="Pfam" id="PF00654">
    <property type="entry name" value="Voltage_CLC"/>
    <property type="match status" value="1"/>
</dbReference>
<evidence type="ECO:0000256" key="1">
    <source>
        <dbReference type="ARBA" id="ARBA00004337"/>
    </source>
</evidence>
<dbReference type="InterPro" id="IPR000644">
    <property type="entry name" value="CBS_dom"/>
</dbReference>
<evidence type="ECO:0000256" key="10">
    <source>
        <dbReference type="SAM" id="MobiDB-lite"/>
    </source>
</evidence>
<keyword evidence="8" id="KW-0129">CBS domain</keyword>
<feature type="transmembrane region" description="Helical" evidence="9">
    <location>
        <begin position="716"/>
        <end position="735"/>
    </location>
</feature>
<dbReference type="InterPro" id="IPR014743">
    <property type="entry name" value="Cl-channel_core"/>
</dbReference>
<keyword evidence="7 9" id="KW-0868">Chloride</keyword>
<feature type="transmembrane region" description="Helical" evidence="9">
    <location>
        <begin position="686"/>
        <end position="710"/>
    </location>
</feature>
<evidence type="ECO:0000256" key="7">
    <source>
        <dbReference type="ARBA" id="ARBA00023214"/>
    </source>
</evidence>
<dbReference type="PANTHER" id="PTHR45711">
    <property type="entry name" value="CHLORIDE CHANNEL PROTEIN"/>
    <property type="match status" value="1"/>
</dbReference>
<feature type="domain" description="CBS" evidence="11">
    <location>
        <begin position="849"/>
        <end position="916"/>
    </location>
</feature>
<evidence type="ECO:0000256" key="9">
    <source>
        <dbReference type="RuleBase" id="RU361221"/>
    </source>
</evidence>
<evidence type="ECO:0000256" key="2">
    <source>
        <dbReference type="ARBA" id="ARBA00022448"/>
    </source>
</evidence>
<feature type="transmembrane region" description="Helical" evidence="9">
    <location>
        <begin position="313"/>
        <end position="333"/>
    </location>
</feature>
<feature type="transmembrane region" description="Helical" evidence="9">
    <location>
        <begin position="578"/>
        <end position="600"/>
    </location>
</feature>
<dbReference type="GO" id="GO:0010008">
    <property type="term" value="C:endosome membrane"/>
    <property type="evidence" value="ECO:0007669"/>
    <property type="project" value="UniProtKB-SubCell"/>
</dbReference>
<evidence type="ECO:0000313" key="12">
    <source>
        <dbReference type="EMBL" id="KAF7494873.1"/>
    </source>
</evidence>
<dbReference type="Pfam" id="PF00571">
    <property type="entry name" value="CBS"/>
    <property type="match status" value="2"/>
</dbReference>
<dbReference type="GO" id="GO:0005247">
    <property type="term" value="F:voltage-gated chloride channel activity"/>
    <property type="evidence" value="ECO:0007669"/>
    <property type="project" value="TreeGrafter"/>
</dbReference>
<name>A0A834RJA9_SARSC</name>
<gene>
    <name evidence="12" type="ORF">SSS_7264</name>
</gene>
<feature type="transmembrane region" description="Helical" evidence="9">
    <location>
        <begin position="764"/>
        <end position="789"/>
    </location>
</feature>
<evidence type="ECO:0000256" key="6">
    <source>
        <dbReference type="ARBA" id="ARBA00023136"/>
    </source>
</evidence>
<evidence type="ECO:0000256" key="4">
    <source>
        <dbReference type="ARBA" id="ARBA00022989"/>
    </source>
</evidence>
<dbReference type="PROSITE" id="PS51371">
    <property type="entry name" value="CBS"/>
    <property type="match status" value="2"/>
</dbReference>
<dbReference type="SMART" id="SM00116">
    <property type="entry name" value="CBS"/>
    <property type="match status" value="2"/>
</dbReference>
<dbReference type="SUPFAM" id="SSF81340">
    <property type="entry name" value="Clc chloride channel"/>
    <property type="match status" value="1"/>
</dbReference>
<reference evidence="12" key="2">
    <citation type="submission" date="2020-01" db="EMBL/GenBank/DDBJ databases">
        <authorList>
            <person name="Korhonen P.K.K."/>
            <person name="Guangxu M.G."/>
            <person name="Wang T.W."/>
            <person name="Stroehlein A.J.S."/>
            <person name="Young N.D."/>
            <person name="Ang C.-S.A."/>
            <person name="Fernando D.W.F."/>
            <person name="Lu H.L."/>
            <person name="Taylor S.T."/>
            <person name="Ehtesham M.E.M."/>
            <person name="Najaraj S.H.N."/>
            <person name="Harsha G.H.G."/>
            <person name="Madugundu A.M."/>
            <person name="Renuse S.R."/>
            <person name="Holt D.H."/>
            <person name="Pandey A.P."/>
            <person name="Papenfuss A.P."/>
            <person name="Gasser R.B.G."/>
            <person name="Fischer K.F."/>
        </authorList>
    </citation>
    <scope>NUCLEOTIDE SEQUENCE</scope>
    <source>
        <strain evidence="12">SSS_KF_BRIS2020</strain>
    </source>
</reference>
<evidence type="ECO:0000313" key="13">
    <source>
        <dbReference type="EnsemblMetazoa" id="KAF7494873.1"/>
    </source>
</evidence>
<reference evidence="13" key="3">
    <citation type="submission" date="2022-06" db="UniProtKB">
        <authorList>
            <consortium name="EnsemblMetazoa"/>
        </authorList>
    </citation>
    <scope>IDENTIFICATION</scope>
</reference>
<feature type="domain" description="CBS" evidence="11">
    <location>
        <begin position="961"/>
        <end position="1019"/>
    </location>
</feature>
<organism evidence="12">
    <name type="scientific">Sarcoptes scabiei</name>
    <name type="common">Itch mite</name>
    <name type="synonym">Acarus scabiei</name>
    <dbReference type="NCBI Taxonomy" id="52283"/>
    <lineage>
        <taxon>Eukaryota</taxon>
        <taxon>Metazoa</taxon>
        <taxon>Ecdysozoa</taxon>
        <taxon>Arthropoda</taxon>
        <taxon>Chelicerata</taxon>
        <taxon>Arachnida</taxon>
        <taxon>Acari</taxon>
        <taxon>Acariformes</taxon>
        <taxon>Sarcoptiformes</taxon>
        <taxon>Astigmata</taxon>
        <taxon>Psoroptidia</taxon>
        <taxon>Sarcoptoidea</taxon>
        <taxon>Sarcoptidae</taxon>
        <taxon>Sarcoptinae</taxon>
        <taxon>Sarcoptes</taxon>
    </lineage>
</organism>
<dbReference type="GO" id="GO:0008021">
    <property type="term" value="C:synaptic vesicle"/>
    <property type="evidence" value="ECO:0007669"/>
    <property type="project" value="TreeGrafter"/>
</dbReference>
<comment type="subcellular location">
    <subcellularLocation>
        <location evidence="1">Endosome membrane</location>
        <topology evidence="1">Multi-pass membrane protein</topology>
    </subcellularLocation>
    <subcellularLocation>
        <location evidence="9">Membrane</location>
        <topology evidence="9">Multi-pass membrane protein</topology>
    </subcellularLocation>
</comment>
<dbReference type="CDD" id="cd03684">
    <property type="entry name" value="ClC_3_like"/>
    <property type="match status" value="1"/>
</dbReference>
<comment type="caution">
    <text evidence="9">Lacks conserved residue(s) required for the propagation of feature annotation.</text>
</comment>
<keyword evidence="3 9" id="KW-0812">Transmembrane</keyword>
<keyword evidence="2 9" id="KW-0813">Transport</keyword>
<sequence>MNDENDRKTESIDEKFDYLLELDDDDVDGGGNDGDGDLNHRFIQTQSTGRVSAQAKQSTSIFCDNQTSDHHDCSDETDIKKFNVIDSTNANDFFDERIESNLLNHRKKSLEGDHQEEDGYIDDDLNEHDDERQCFLAQNSIEFVPKSLVDLHRNRNHRHQRLSSPTSALKFDDRNCSNQCSSSSSPSLITSSSTTSSKDYMKIFFSQTNNRFKRFRLNRKRRRSRTRTRSDSKDRFFLGKFLQSNSKLFQSIKIDSFTVAPTDLDENIASHYEDFQTIDWQRDITRDRNRHRYFISNKRNSCFAFLKSTHDAWSGWLCVLLVGIFSGLVAGIIDIGAGWMKDLKDGLCPAVFYLNREQCCWSDNSSEFEDSIWSDHCEHWKTWPELLGLSPQHFPFFSYIVSYFFYVFWALLFAFLAANLVRTFAPYACGSGIPEIKTILSGFIIHGYLGSWTLTAKSVGMMLTVAAGLSLGKEGPLVHCSCCIGNIMSRFFDKYGKNEAKKREILSAASAAGVSVAFGAPIGGVLFSLEEVSYYFPLKTLWRSFFCALVAAFVLRLINPFRNEHLVMFYIDYARPWIFFELIVFLMIGVIGGVIGNIFIKSNLRWCQMRKFTKLGQYPMWEVMAVTLITAVIAYPNPYTRMNSSDLIKLLFSSCGIADETPLCDYYRNYTNVNQRAQIAQAGPGVYTSIAQLFAALIFKLIITIFTFGIKVPAGLFIPSLAMGAIIGRIVGIAMEQIAYNYPRWWFFQGACSTIGESCLSPGLYSVVGAAAVLGGVTRMTVSLVVIMFELTGNVNFIVPLMAAIMTAKWVGDALGKQGVYDAHISLNGYPFLDNKEEFPYTTTAMNAMSPKLDESALSVLTQDSMTVKEIIKILRTTKHTGFPVVLSSSNKYLVGFVTRHDLNLAFKQIRRNGELYDDSIVYFRNFTADEDDRFVGEQSFESDRHRQQQQQRKPLNLKRIIDLAPITVTDQTPMETTIDMFRKLGLRQILVTHNGILLGIITKKDILLHIKECEEISLLDRGNSSSSRRSNLF</sequence>
<accession>A0A834RJA9</accession>
<protein>
    <recommendedName>
        <fullName evidence="9">Chloride channel protein</fullName>
    </recommendedName>
</protein>
<keyword evidence="4 9" id="KW-1133">Transmembrane helix</keyword>
<dbReference type="EMBL" id="WVUK01000051">
    <property type="protein sequence ID" value="KAF7494873.1"/>
    <property type="molecule type" value="Genomic_DNA"/>
</dbReference>
<evidence type="ECO:0000313" key="14">
    <source>
        <dbReference type="Proteomes" id="UP000070412"/>
    </source>
</evidence>
<evidence type="ECO:0000256" key="3">
    <source>
        <dbReference type="ARBA" id="ARBA00022692"/>
    </source>
</evidence>
<dbReference type="Gene3D" id="3.10.580.20">
    <property type="match status" value="1"/>
</dbReference>
<dbReference type="Proteomes" id="UP000070412">
    <property type="component" value="Unassembled WGS sequence"/>
</dbReference>
<feature type="transmembrane region" description="Helical" evidence="9">
    <location>
        <begin position="396"/>
        <end position="418"/>
    </location>
</feature>
<comment type="similarity">
    <text evidence="9">Belongs to the chloride channel (TC 2.A.49) family.</text>
</comment>
<dbReference type="AlphaFoldDB" id="A0A834RJA9"/>
<keyword evidence="5 9" id="KW-0406">Ion transport</keyword>
<reference evidence="14" key="1">
    <citation type="journal article" date="2020" name="PLoS Negl. Trop. Dis.">
        <title>High-quality nuclear genome for Sarcoptes scabiei-A critical resource for a neglected parasite.</title>
        <authorList>
            <person name="Korhonen P.K."/>
            <person name="Gasser R.B."/>
            <person name="Ma G."/>
            <person name="Wang T."/>
            <person name="Stroehlein A.J."/>
            <person name="Young N.D."/>
            <person name="Ang C.S."/>
            <person name="Fernando D.D."/>
            <person name="Lu H.C."/>
            <person name="Taylor S."/>
            <person name="Reynolds S.L."/>
            <person name="Mofiz E."/>
            <person name="Najaraj S.H."/>
            <person name="Gowda H."/>
            <person name="Madugundu A."/>
            <person name="Renuse S."/>
            <person name="Holt D."/>
            <person name="Pandey A."/>
            <person name="Papenfuss A.T."/>
            <person name="Fischer K."/>
        </authorList>
    </citation>
    <scope>NUCLEOTIDE SEQUENCE [LARGE SCALE GENOMIC DNA]</scope>
</reference>
<dbReference type="FunFam" id="1.10.3080.10:FF:000011">
    <property type="entry name" value="Chloride channel protein"/>
    <property type="match status" value="1"/>
</dbReference>
<evidence type="ECO:0000259" key="11">
    <source>
        <dbReference type="PROSITE" id="PS51371"/>
    </source>
</evidence>
<dbReference type="GO" id="GO:0005886">
    <property type="term" value="C:plasma membrane"/>
    <property type="evidence" value="ECO:0007669"/>
    <property type="project" value="TreeGrafter"/>
</dbReference>
<dbReference type="Gene3D" id="1.10.3080.10">
    <property type="entry name" value="Clc chloride channel"/>
    <property type="match status" value="1"/>
</dbReference>
<evidence type="ECO:0000256" key="8">
    <source>
        <dbReference type="PROSITE-ProRule" id="PRU00703"/>
    </source>
</evidence>
<dbReference type="InterPro" id="IPR046342">
    <property type="entry name" value="CBS_dom_sf"/>
</dbReference>
<dbReference type="Gene3D" id="3.90.1280.20">
    <property type="match status" value="1"/>
</dbReference>
<feature type="compositionally biased region" description="Low complexity" evidence="10">
    <location>
        <begin position="181"/>
        <end position="194"/>
    </location>
</feature>
<dbReference type="GO" id="GO:0005794">
    <property type="term" value="C:Golgi apparatus"/>
    <property type="evidence" value="ECO:0007669"/>
    <property type="project" value="TreeGrafter"/>
</dbReference>
<dbReference type="PRINTS" id="PR00762">
    <property type="entry name" value="CLCHANNEL"/>
</dbReference>
<keyword evidence="14" id="KW-1185">Reference proteome</keyword>
<dbReference type="InterPro" id="IPR001807">
    <property type="entry name" value="ClC"/>
</dbReference>